<name>A0A1B6VLF0_9PROT</name>
<accession>A0A1B6VLF0</accession>
<comment type="caution">
    <text evidence="1">The sequence shown here is derived from an EMBL/GenBank/DDBJ whole genome shotgun (WGS) entry which is preliminary data.</text>
</comment>
<evidence type="ECO:0008006" key="3">
    <source>
        <dbReference type="Google" id="ProtNLM"/>
    </source>
</evidence>
<dbReference type="Proteomes" id="UP000077786">
    <property type="component" value="Unassembled WGS sequence"/>
</dbReference>
<dbReference type="RefSeq" id="WP_064274263.1">
    <property type="nucleotide sequence ID" value="NZ_LUTU01000006.1"/>
</dbReference>
<dbReference type="OrthoDB" id="7280432at2"/>
<sequence>MTTRQIEVRILWDGIENPDLALKSFELDSNRYESCDTAVLTFAIKRQRVREAPFWFEQDIPSSPWISVEIRDNKISSGWIVLFQGRADHVRNVDEHSLVEMECRDALAALIDLRVQDSWLNHTGSDLLQDIARSAALATRISLPDDGSDHMMGQFWQVEHKRGALLSQHRFQTAADLAFAVARDALCDLYADGKTLVCQPSYVNDDTAEIIDVRNAVFETDVSRDLQLLTGIVVHMASWDSRQRSSTHIYYDGKTFSQDAPSGVTVLHSFRVPGRRLEDLRRLARGKYERISAHAMSVRISMPGIIRLRPRQFIKISLGTTEQTLGVDQVVSRFSVNDGFIQHVVLRSRRNGA</sequence>
<evidence type="ECO:0000313" key="2">
    <source>
        <dbReference type="Proteomes" id="UP000077786"/>
    </source>
</evidence>
<dbReference type="PATRIC" id="fig|38307.3.peg.1556"/>
<gene>
    <name evidence="1" type="ORF">A0123_01517</name>
</gene>
<proteinExistence type="predicted"/>
<dbReference type="AlphaFoldDB" id="A0A1B6VLF0"/>
<organism evidence="1 2">
    <name type="scientific">Gluconobacter cerinus</name>
    <dbReference type="NCBI Taxonomy" id="38307"/>
    <lineage>
        <taxon>Bacteria</taxon>
        <taxon>Pseudomonadati</taxon>
        <taxon>Pseudomonadota</taxon>
        <taxon>Alphaproteobacteria</taxon>
        <taxon>Acetobacterales</taxon>
        <taxon>Acetobacteraceae</taxon>
        <taxon>Gluconobacter</taxon>
    </lineage>
</organism>
<dbReference type="SUPFAM" id="SSF69279">
    <property type="entry name" value="Phage tail proteins"/>
    <property type="match status" value="1"/>
</dbReference>
<protein>
    <recommendedName>
        <fullName evidence="3">Phage protein D</fullName>
    </recommendedName>
</protein>
<reference evidence="1 2" key="1">
    <citation type="submission" date="2016-03" db="EMBL/GenBank/DDBJ databases">
        <title>Draft genome sequence of Gluconobacter cerinus strain CECT 9110.</title>
        <authorList>
            <person name="Sainz F."/>
            <person name="Mas A."/>
            <person name="Torija M.J."/>
        </authorList>
    </citation>
    <scope>NUCLEOTIDE SEQUENCE [LARGE SCALE GENOMIC DNA]</scope>
    <source>
        <strain evidence="1 2">CECT 9110</strain>
    </source>
</reference>
<dbReference type="EMBL" id="LUTU01000006">
    <property type="protein sequence ID" value="OAJ67878.1"/>
    <property type="molecule type" value="Genomic_DNA"/>
</dbReference>
<evidence type="ECO:0000313" key="1">
    <source>
        <dbReference type="EMBL" id="OAJ67878.1"/>
    </source>
</evidence>